<dbReference type="Gene3D" id="3.90.550.10">
    <property type="entry name" value="Spore Coat Polysaccharide Biosynthesis Protein SpsA, Chain A"/>
    <property type="match status" value="1"/>
</dbReference>
<dbReference type="Proteomes" id="UP000774000">
    <property type="component" value="Unassembled WGS sequence"/>
</dbReference>
<keyword evidence="3" id="KW-1185">Reference proteome</keyword>
<name>A0A939BN32_9FIRM</name>
<dbReference type="EMBL" id="JAFBDQ010000024">
    <property type="protein sequence ID" value="MBM7558080.1"/>
    <property type="molecule type" value="Genomic_DNA"/>
</dbReference>
<evidence type="ECO:0000259" key="1">
    <source>
        <dbReference type="Pfam" id="PF00535"/>
    </source>
</evidence>
<proteinExistence type="predicted"/>
<dbReference type="SUPFAM" id="SSF53448">
    <property type="entry name" value="Nucleotide-diphospho-sugar transferases"/>
    <property type="match status" value="1"/>
</dbReference>
<organism evidence="2 3">
    <name type="scientific">Halanaerobacter jeridensis</name>
    <dbReference type="NCBI Taxonomy" id="706427"/>
    <lineage>
        <taxon>Bacteria</taxon>
        <taxon>Bacillati</taxon>
        <taxon>Bacillota</taxon>
        <taxon>Clostridia</taxon>
        <taxon>Halanaerobiales</taxon>
        <taxon>Halobacteroidaceae</taxon>
        <taxon>Halanaerobacter</taxon>
    </lineage>
</organism>
<dbReference type="InterPro" id="IPR001173">
    <property type="entry name" value="Glyco_trans_2-like"/>
</dbReference>
<comment type="caution">
    <text evidence="2">The sequence shown here is derived from an EMBL/GenBank/DDBJ whole genome shotgun (WGS) entry which is preliminary data.</text>
</comment>
<dbReference type="CDD" id="cd00761">
    <property type="entry name" value="Glyco_tranf_GTA_type"/>
    <property type="match status" value="1"/>
</dbReference>
<evidence type="ECO:0000313" key="3">
    <source>
        <dbReference type="Proteomes" id="UP000774000"/>
    </source>
</evidence>
<feature type="domain" description="Glycosyltransferase 2-like" evidence="1">
    <location>
        <begin position="10"/>
        <end position="145"/>
    </location>
</feature>
<dbReference type="PANTHER" id="PTHR22916:SF3">
    <property type="entry name" value="UDP-GLCNAC:BETAGAL BETA-1,3-N-ACETYLGLUCOSAMINYLTRANSFERASE-LIKE PROTEIN 1"/>
    <property type="match status" value="1"/>
</dbReference>
<dbReference type="AlphaFoldDB" id="A0A939BN32"/>
<dbReference type="GO" id="GO:0016758">
    <property type="term" value="F:hexosyltransferase activity"/>
    <property type="evidence" value="ECO:0007669"/>
    <property type="project" value="UniProtKB-ARBA"/>
</dbReference>
<dbReference type="FunFam" id="3.90.550.10:FF:000130">
    <property type="entry name" value="Family 2 glycosyl transferase"/>
    <property type="match status" value="1"/>
</dbReference>
<dbReference type="RefSeq" id="WP_204703077.1">
    <property type="nucleotide sequence ID" value="NZ_JAFBDQ010000024.1"/>
</dbReference>
<evidence type="ECO:0000313" key="2">
    <source>
        <dbReference type="EMBL" id="MBM7558080.1"/>
    </source>
</evidence>
<dbReference type="PANTHER" id="PTHR22916">
    <property type="entry name" value="GLYCOSYLTRANSFERASE"/>
    <property type="match status" value="1"/>
</dbReference>
<dbReference type="Pfam" id="PF00535">
    <property type="entry name" value="Glycos_transf_2"/>
    <property type="match status" value="1"/>
</dbReference>
<gene>
    <name evidence="2" type="ORF">JOC47_002950</name>
</gene>
<accession>A0A939BN32</accession>
<sequence>MQKKEDFLVSIITPLYNEESFISQTINSVLNQTYKNWELLVIDDCSTDNGPEIVKEFSFEENRIKLIQLEKNIGVTKARNRGIKEAEGRYVAFLDSDDLWEPEKLEKQINYMKKNNFSISFTSYKKINEDGNYRGTVEVPNRVKYADLLKTNIMGCLTVIYDRKELGKRYFKDLDKSEDYVLWLEILKEVDFAFGIQEPLASYRVMQESRSSNKISVIKQQWKIYREIEGLNLFKSFYYFLNYLYYGYKRYRI</sequence>
<reference evidence="2" key="1">
    <citation type="submission" date="2021-01" db="EMBL/GenBank/DDBJ databases">
        <title>Genomic Encyclopedia of Type Strains, Phase IV (KMG-IV): sequencing the most valuable type-strain genomes for metagenomic binning, comparative biology and taxonomic classification.</title>
        <authorList>
            <person name="Goeker M."/>
        </authorList>
    </citation>
    <scope>NUCLEOTIDE SEQUENCE</scope>
    <source>
        <strain evidence="2">DSM 23230</strain>
    </source>
</reference>
<protein>
    <submittedName>
        <fullName evidence="2">Glycosyltransferase involved in cell wall biosynthesis</fullName>
    </submittedName>
</protein>
<dbReference type="InterPro" id="IPR029044">
    <property type="entry name" value="Nucleotide-diphossugar_trans"/>
</dbReference>